<dbReference type="PRINTS" id="PR00455">
    <property type="entry name" value="HTHTETR"/>
</dbReference>
<keyword evidence="7" id="KW-1185">Reference proteome</keyword>
<dbReference type="InterPro" id="IPR009057">
    <property type="entry name" value="Homeodomain-like_sf"/>
</dbReference>
<dbReference type="EMBL" id="RAWG01000006">
    <property type="protein sequence ID" value="RKH47809.1"/>
    <property type="molecule type" value="Genomic_DNA"/>
</dbReference>
<evidence type="ECO:0000313" key="6">
    <source>
        <dbReference type="EMBL" id="RKH47809.1"/>
    </source>
</evidence>
<reference evidence="7" key="1">
    <citation type="submission" date="2018-09" db="EMBL/GenBank/DDBJ databases">
        <authorList>
            <person name="Livingstone P.G."/>
            <person name="Whitworth D.E."/>
        </authorList>
    </citation>
    <scope>NUCLEOTIDE SEQUENCE [LARGE SCALE GENOMIC DNA]</scope>
    <source>
        <strain evidence="7">CA040B</strain>
    </source>
</reference>
<dbReference type="InterPro" id="IPR050109">
    <property type="entry name" value="HTH-type_TetR-like_transc_reg"/>
</dbReference>
<protein>
    <submittedName>
        <fullName evidence="6">TetR/AcrR family transcriptional regulator</fullName>
    </submittedName>
</protein>
<keyword evidence="2 4" id="KW-0238">DNA-binding</keyword>
<dbReference type="Gene3D" id="1.10.357.10">
    <property type="entry name" value="Tetracycline Repressor, domain 2"/>
    <property type="match status" value="1"/>
</dbReference>
<dbReference type="Pfam" id="PF00440">
    <property type="entry name" value="TetR_N"/>
    <property type="match status" value="1"/>
</dbReference>
<dbReference type="AlphaFoldDB" id="A0A3A8NWE0"/>
<evidence type="ECO:0000256" key="4">
    <source>
        <dbReference type="PROSITE-ProRule" id="PRU00335"/>
    </source>
</evidence>
<evidence type="ECO:0000313" key="7">
    <source>
        <dbReference type="Proteomes" id="UP000273405"/>
    </source>
</evidence>
<feature type="DNA-binding region" description="H-T-H motif" evidence="4">
    <location>
        <begin position="38"/>
        <end position="57"/>
    </location>
</feature>
<dbReference type="PANTHER" id="PTHR30055">
    <property type="entry name" value="HTH-TYPE TRANSCRIPTIONAL REGULATOR RUTR"/>
    <property type="match status" value="1"/>
</dbReference>
<dbReference type="InterPro" id="IPR049445">
    <property type="entry name" value="TetR_SbtR-like_C"/>
</dbReference>
<evidence type="ECO:0000256" key="3">
    <source>
        <dbReference type="ARBA" id="ARBA00023163"/>
    </source>
</evidence>
<organism evidence="6 7">
    <name type="scientific">Corallococcus sicarius</name>
    <dbReference type="NCBI Taxonomy" id="2316726"/>
    <lineage>
        <taxon>Bacteria</taxon>
        <taxon>Pseudomonadati</taxon>
        <taxon>Myxococcota</taxon>
        <taxon>Myxococcia</taxon>
        <taxon>Myxococcales</taxon>
        <taxon>Cystobacterineae</taxon>
        <taxon>Myxococcaceae</taxon>
        <taxon>Corallococcus</taxon>
    </lineage>
</organism>
<evidence type="ECO:0000256" key="2">
    <source>
        <dbReference type="ARBA" id="ARBA00023125"/>
    </source>
</evidence>
<dbReference type="Pfam" id="PF21597">
    <property type="entry name" value="TetR_C_43"/>
    <property type="match status" value="1"/>
</dbReference>
<keyword evidence="1" id="KW-0805">Transcription regulation</keyword>
<evidence type="ECO:0000256" key="1">
    <source>
        <dbReference type="ARBA" id="ARBA00023015"/>
    </source>
</evidence>
<gene>
    <name evidence="6" type="ORF">D7X12_01790</name>
</gene>
<comment type="caution">
    <text evidence="6">The sequence shown here is derived from an EMBL/GenBank/DDBJ whole genome shotgun (WGS) entry which is preliminary data.</text>
</comment>
<sequence>MSTGEAEGRKPRADVLRNRASILEVAQRHFLAHGFGTSLESVAKEAGVGPGTLYRHFPTREALLAAVLQLRSEELVARRAELTQVADPDEALRQWMRTLEDYFSAFSGLPEPLMVAAREREPENPLTLPCDNLIATTEEYLKAAQLKGHARSSIRGYDLFLAAISVAWLKGTGAADDASLTALRTIVETGYSSGSPRQVRKR</sequence>
<dbReference type="RefSeq" id="WP_120623571.1">
    <property type="nucleotide sequence ID" value="NZ_RAWG01000006.1"/>
</dbReference>
<dbReference type="GO" id="GO:0000976">
    <property type="term" value="F:transcription cis-regulatory region binding"/>
    <property type="evidence" value="ECO:0007669"/>
    <property type="project" value="TreeGrafter"/>
</dbReference>
<dbReference type="OrthoDB" id="9089941at2"/>
<dbReference type="Proteomes" id="UP000273405">
    <property type="component" value="Unassembled WGS sequence"/>
</dbReference>
<proteinExistence type="predicted"/>
<evidence type="ECO:0000259" key="5">
    <source>
        <dbReference type="PROSITE" id="PS50977"/>
    </source>
</evidence>
<accession>A0A3A8NWE0</accession>
<dbReference type="InterPro" id="IPR001647">
    <property type="entry name" value="HTH_TetR"/>
</dbReference>
<name>A0A3A8NWE0_9BACT</name>
<dbReference type="SUPFAM" id="SSF46689">
    <property type="entry name" value="Homeodomain-like"/>
    <property type="match status" value="1"/>
</dbReference>
<dbReference type="GO" id="GO:0003700">
    <property type="term" value="F:DNA-binding transcription factor activity"/>
    <property type="evidence" value="ECO:0007669"/>
    <property type="project" value="TreeGrafter"/>
</dbReference>
<dbReference type="PANTHER" id="PTHR30055:SF234">
    <property type="entry name" value="HTH-TYPE TRANSCRIPTIONAL REGULATOR BETI"/>
    <property type="match status" value="1"/>
</dbReference>
<keyword evidence="3" id="KW-0804">Transcription</keyword>
<dbReference type="PROSITE" id="PS50977">
    <property type="entry name" value="HTH_TETR_2"/>
    <property type="match status" value="1"/>
</dbReference>
<feature type="domain" description="HTH tetR-type" evidence="5">
    <location>
        <begin position="16"/>
        <end position="75"/>
    </location>
</feature>